<proteinExistence type="predicted"/>
<reference evidence="1 2" key="1">
    <citation type="journal article" date="2016" name="Nat. Commun.">
        <title>Thousands of microbial genomes shed light on interconnected biogeochemical processes in an aquifer system.</title>
        <authorList>
            <person name="Anantharaman K."/>
            <person name="Brown C.T."/>
            <person name="Hug L.A."/>
            <person name="Sharon I."/>
            <person name="Castelle C.J."/>
            <person name="Probst A.J."/>
            <person name="Thomas B.C."/>
            <person name="Singh A."/>
            <person name="Wilkins M.J."/>
            <person name="Karaoz U."/>
            <person name="Brodie E.L."/>
            <person name="Williams K.H."/>
            <person name="Hubbard S.S."/>
            <person name="Banfield J.F."/>
        </authorList>
    </citation>
    <scope>NUCLEOTIDE SEQUENCE [LARGE SCALE GENOMIC DNA]</scope>
</reference>
<dbReference type="SUPFAM" id="SSF56784">
    <property type="entry name" value="HAD-like"/>
    <property type="match status" value="1"/>
</dbReference>
<evidence type="ECO:0000313" key="2">
    <source>
        <dbReference type="Proteomes" id="UP000178197"/>
    </source>
</evidence>
<dbReference type="NCBIfam" id="TIGR01509">
    <property type="entry name" value="HAD-SF-IA-v3"/>
    <property type="match status" value="1"/>
</dbReference>
<dbReference type="SFLD" id="SFLDS00003">
    <property type="entry name" value="Haloacid_Dehalogenase"/>
    <property type="match status" value="1"/>
</dbReference>
<accession>A0A1F8FH83</accession>
<dbReference type="InterPro" id="IPR006439">
    <property type="entry name" value="HAD-SF_hydro_IA"/>
</dbReference>
<dbReference type="NCBIfam" id="TIGR01549">
    <property type="entry name" value="HAD-SF-IA-v1"/>
    <property type="match status" value="1"/>
</dbReference>
<dbReference type="EMBL" id="MGJT01000017">
    <property type="protein sequence ID" value="OGN12511.1"/>
    <property type="molecule type" value="Genomic_DNA"/>
</dbReference>
<evidence type="ECO:0008006" key="3">
    <source>
        <dbReference type="Google" id="ProtNLM"/>
    </source>
</evidence>
<dbReference type="PANTHER" id="PTHR47829:SF1">
    <property type="entry name" value="HAD FAMILY PHOSPHATASE"/>
    <property type="match status" value="1"/>
</dbReference>
<dbReference type="InterPro" id="IPR023214">
    <property type="entry name" value="HAD_sf"/>
</dbReference>
<dbReference type="CDD" id="cd02603">
    <property type="entry name" value="HAD_sEH-N_like"/>
    <property type="match status" value="1"/>
</dbReference>
<dbReference type="AlphaFoldDB" id="A0A1F8FH83"/>
<gene>
    <name evidence="1" type="ORF">A3C71_01940</name>
</gene>
<organism evidence="1 2">
    <name type="scientific">Candidatus Yanofskybacteria bacterium RIFCSPHIGHO2_02_FULL_43_15c</name>
    <dbReference type="NCBI Taxonomy" id="1802679"/>
    <lineage>
        <taxon>Bacteria</taxon>
        <taxon>Candidatus Yanofskyibacteriota</taxon>
    </lineage>
</organism>
<sequence>MNFKAIGFDYGGVIAGIPGPEFEKMVISLLGVELRTFQDVYFEFNHLMNNNVLSPEDFWKKVTEELGVSDKHGDLMKFIKELPHHEINEQVLDLVDKLRASGYKTGLLSNNTMVAANRFREAGLVNHFDTVVVSAEIGYSKPHPKAFEIFIERLGVMAVELIFIDDTEKSLTVAKEIGFHPVLFTSYGSLLHTLESIGIKI</sequence>
<dbReference type="InterPro" id="IPR052898">
    <property type="entry name" value="ACAD10-like"/>
</dbReference>
<name>A0A1F8FH83_9BACT</name>
<protein>
    <recommendedName>
        <fullName evidence="3">Haloacid dehalogenase</fullName>
    </recommendedName>
</protein>
<dbReference type="InterPro" id="IPR041492">
    <property type="entry name" value="HAD_2"/>
</dbReference>
<dbReference type="Gene3D" id="3.40.50.1000">
    <property type="entry name" value="HAD superfamily/HAD-like"/>
    <property type="match status" value="1"/>
</dbReference>
<dbReference type="Pfam" id="PF13419">
    <property type="entry name" value="HAD_2"/>
    <property type="match status" value="1"/>
</dbReference>
<dbReference type="InterPro" id="IPR036412">
    <property type="entry name" value="HAD-like_sf"/>
</dbReference>
<evidence type="ECO:0000313" key="1">
    <source>
        <dbReference type="EMBL" id="OGN12511.1"/>
    </source>
</evidence>
<comment type="caution">
    <text evidence="1">The sequence shown here is derived from an EMBL/GenBank/DDBJ whole genome shotgun (WGS) entry which is preliminary data.</text>
</comment>
<dbReference type="PANTHER" id="PTHR47829">
    <property type="entry name" value="HYDROLASE, PUTATIVE (AFU_ORTHOLOGUE AFUA_1G12880)-RELATED"/>
    <property type="match status" value="1"/>
</dbReference>
<dbReference type="Proteomes" id="UP000178197">
    <property type="component" value="Unassembled WGS sequence"/>
</dbReference>
<dbReference type="SFLD" id="SFLDG01129">
    <property type="entry name" value="C1.5:_HAD__Beta-PGM__Phosphata"/>
    <property type="match status" value="1"/>
</dbReference>